<keyword evidence="3" id="KW-0732">Signal</keyword>
<evidence type="ECO:0000313" key="5">
    <source>
        <dbReference type="EMBL" id="CAL5223977.1"/>
    </source>
</evidence>
<feature type="signal peptide" evidence="3">
    <location>
        <begin position="1"/>
        <end position="26"/>
    </location>
</feature>
<keyword evidence="1" id="KW-0328">Glycosyltransferase</keyword>
<dbReference type="CDD" id="cd03801">
    <property type="entry name" value="GT4_PimA-like"/>
    <property type="match status" value="1"/>
</dbReference>
<dbReference type="Gene3D" id="3.40.50.2000">
    <property type="entry name" value="Glycogen Phosphorylase B"/>
    <property type="match status" value="2"/>
</dbReference>
<feature type="chain" id="PRO_5045276893" evidence="3">
    <location>
        <begin position="27"/>
        <end position="1115"/>
    </location>
</feature>
<proteinExistence type="predicted"/>
<accession>A0ABP1G293</accession>
<dbReference type="EMBL" id="CAXHTA020000009">
    <property type="protein sequence ID" value="CAL5223977.1"/>
    <property type="molecule type" value="Genomic_DNA"/>
</dbReference>
<feature type="domain" description="Glycosyl transferase family 1" evidence="4">
    <location>
        <begin position="529"/>
        <end position="673"/>
    </location>
</feature>
<feature type="region of interest" description="Disordered" evidence="2">
    <location>
        <begin position="134"/>
        <end position="180"/>
    </location>
</feature>
<evidence type="ECO:0000313" key="6">
    <source>
        <dbReference type="Proteomes" id="UP001497392"/>
    </source>
</evidence>
<organism evidence="5 6">
    <name type="scientific">Coccomyxa viridis</name>
    <dbReference type="NCBI Taxonomy" id="1274662"/>
    <lineage>
        <taxon>Eukaryota</taxon>
        <taxon>Viridiplantae</taxon>
        <taxon>Chlorophyta</taxon>
        <taxon>core chlorophytes</taxon>
        <taxon>Trebouxiophyceae</taxon>
        <taxon>Trebouxiophyceae incertae sedis</taxon>
        <taxon>Coccomyxaceae</taxon>
        <taxon>Coccomyxa</taxon>
    </lineage>
</organism>
<sequence>MRQRALLLHEALLLAALFSGLSNAAAKQTATVRVHSREASIKPVTDVVLDRDGAEWPPRLSASERAQIMRPEALRSERQLLEEPVQGAPRRHLLKGEDDSDALPFVSRPKAVKVTKAQPYNAMAKATTVSGAVSSYDEMQDEDTEVEADDPGPESTLEGKAGASEKTKEKVKSDKEAGLREGMLSLSSKLAASGKKAGGAAAGTEQGTAAAKGRTGPKGTAGNRARGSMIRTDDPTLLKSAALSGVAATGDDSLADASLRDVRAPQKTLSQGIMGKFKKNTAMITNQGIDMVVNKTEEPLLKLKKRAKPLKVCVMSADFWGLKTAGGTATAYHLLAAMLAKSHALEVTFLGVSKKFTICQEAKQVNTKQNLHFECLEPHHFVPEIVETYPYEQLSHAVLNWVEENADRCDVIHGHEWGGAFVDLITANNHRQIKAGLRVAVQPHGGHFWSSMGQVQRPMDIVSLRIDNQERMANMLNDCQISPTNYMIAFLRQRGWQMPEITMRIPNVIPEVDPIAARMMGKEKPIWRLAFFSRLEERKGIKLFVDAVSALNVTDEKFEVYFVGSEAKIDMRPSSVWLREKTAKWPWKTHLRVGAKRDEALEILSSEGTLLVLCSLVDNMPYVVAEAAVKGIPFLVFDAGGVLEMFDSKEFSDNVVFEPTLAALKRKLSSVVAHGRIKTVQLAEHITTGRQQWLQWHADFADNLPALIQDDTELDDQVRLLSGPEGSIRVVQLQPGQLSLKLWEPLCADNPNPGGPPLLLMPPEYEWLDPENGPRELAEIMYIGQRRNNKLGALAFGVELPNGKQAYPTSPSWMLYGGDDAHCMDNVPVLIRPETFCSVFTAEARVFRHYYSWVLAMLISQQNQLLHTFPRTIFTVKNFTVGGYSCMPDKIPIDRRISYPLASNLYKDSEELLRNLHLAPYAKPIVSLIDDFPMVQRHKGWQFGYLQGNTTRRMTYLDWVSAADGLPRDGRWSCGTHDYPSMHHSLMHPCSSDENNCCGNARSAPFLLRYESFFHSQNALLVLAYEVWPICGDGMDFTVRLKPNGPRRAQTLLKRAYDADPNAQPNRQKIEWRMHIRTGDVLDFMVEPRGSHDCDGLYIVDIQVWSDDFAQAVEW</sequence>
<evidence type="ECO:0000256" key="3">
    <source>
        <dbReference type="SAM" id="SignalP"/>
    </source>
</evidence>
<keyword evidence="1" id="KW-0808">Transferase</keyword>
<dbReference type="Pfam" id="PF00534">
    <property type="entry name" value="Glycos_transf_1"/>
    <property type="match status" value="1"/>
</dbReference>
<evidence type="ECO:0000256" key="1">
    <source>
        <dbReference type="ARBA" id="ARBA00022676"/>
    </source>
</evidence>
<gene>
    <name evidence="5" type="primary">g6588</name>
    <name evidence="5" type="ORF">VP750_LOCUS5636</name>
</gene>
<name>A0ABP1G293_9CHLO</name>
<reference evidence="5 6" key="1">
    <citation type="submission" date="2024-06" db="EMBL/GenBank/DDBJ databases">
        <authorList>
            <person name="Kraege A."/>
            <person name="Thomma B."/>
        </authorList>
    </citation>
    <scope>NUCLEOTIDE SEQUENCE [LARGE SCALE GENOMIC DNA]</scope>
</reference>
<feature type="region of interest" description="Disordered" evidence="2">
    <location>
        <begin position="197"/>
        <end position="231"/>
    </location>
</feature>
<comment type="caution">
    <text evidence="5">The sequence shown here is derived from an EMBL/GenBank/DDBJ whole genome shotgun (WGS) entry which is preliminary data.</text>
</comment>
<keyword evidence="6" id="KW-1185">Reference proteome</keyword>
<feature type="compositionally biased region" description="Acidic residues" evidence="2">
    <location>
        <begin position="138"/>
        <end position="152"/>
    </location>
</feature>
<feature type="compositionally biased region" description="Basic and acidic residues" evidence="2">
    <location>
        <begin position="163"/>
        <end position="179"/>
    </location>
</feature>
<protein>
    <submittedName>
        <fullName evidence="5">G6588 protein</fullName>
    </submittedName>
</protein>
<feature type="compositionally biased region" description="Low complexity" evidence="2">
    <location>
        <begin position="202"/>
        <end position="213"/>
    </location>
</feature>
<evidence type="ECO:0000256" key="2">
    <source>
        <dbReference type="SAM" id="MobiDB-lite"/>
    </source>
</evidence>
<dbReference type="InterPro" id="IPR001296">
    <property type="entry name" value="Glyco_trans_1"/>
</dbReference>
<dbReference type="Proteomes" id="UP001497392">
    <property type="component" value="Unassembled WGS sequence"/>
</dbReference>
<evidence type="ECO:0000259" key="4">
    <source>
        <dbReference type="Pfam" id="PF00534"/>
    </source>
</evidence>
<dbReference type="SUPFAM" id="SSF53756">
    <property type="entry name" value="UDP-Glycosyltransferase/glycogen phosphorylase"/>
    <property type="match status" value="1"/>
</dbReference>